<proteinExistence type="predicted"/>
<dbReference type="PANTHER" id="PTHR46471">
    <property type="entry name" value="CHITIN DEACETYLASE"/>
    <property type="match status" value="1"/>
</dbReference>
<dbReference type="HOGENOM" id="CLU_021264_11_2_1"/>
<evidence type="ECO:0000313" key="13">
    <source>
        <dbReference type="EMBL" id="KIJ95542.1"/>
    </source>
</evidence>
<evidence type="ECO:0000256" key="2">
    <source>
        <dbReference type="ARBA" id="ARBA00004609"/>
    </source>
</evidence>
<gene>
    <name evidence="13" type="ORF">K443DRAFT_682944</name>
</gene>
<dbReference type="InterPro" id="IPR002509">
    <property type="entry name" value="NODB_dom"/>
</dbReference>
<reference evidence="14" key="2">
    <citation type="submission" date="2015-01" db="EMBL/GenBank/DDBJ databases">
        <title>Evolutionary Origins and Diversification of the Mycorrhizal Mutualists.</title>
        <authorList>
            <consortium name="DOE Joint Genome Institute"/>
            <consortium name="Mycorrhizal Genomics Consortium"/>
            <person name="Kohler A."/>
            <person name="Kuo A."/>
            <person name="Nagy L.G."/>
            <person name="Floudas D."/>
            <person name="Copeland A."/>
            <person name="Barry K.W."/>
            <person name="Cichocki N."/>
            <person name="Veneault-Fourrey C."/>
            <person name="LaButti K."/>
            <person name="Lindquist E.A."/>
            <person name="Lipzen A."/>
            <person name="Lundell T."/>
            <person name="Morin E."/>
            <person name="Murat C."/>
            <person name="Riley R."/>
            <person name="Ohm R."/>
            <person name="Sun H."/>
            <person name="Tunlid A."/>
            <person name="Henrissat B."/>
            <person name="Grigoriev I.V."/>
            <person name="Hibbett D.S."/>
            <person name="Martin F."/>
        </authorList>
    </citation>
    <scope>NUCLEOTIDE SEQUENCE [LARGE SCALE GENOMIC DNA]</scope>
    <source>
        <strain evidence="14">LaAM-08-1</strain>
    </source>
</reference>
<evidence type="ECO:0000256" key="11">
    <source>
        <dbReference type="ARBA" id="ARBA00023316"/>
    </source>
</evidence>
<keyword evidence="6" id="KW-0732">Signal</keyword>
<dbReference type="GO" id="GO:0005886">
    <property type="term" value="C:plasma membrane"/>
    <property type="evidence" value="ECO:0007669"/>
    <property type="project" value="UniProtKB-SubCell"/>
</dbReference>
<dbReference type="Gene3D" id="3.20.20.370">
    <property type="entry name" value="Glycoside hydrolase/deacetylase"/>
    <property type="match status" value="1"/>
</dbReference>
<dbReference type="SUPFAM" id="SSF88713">
    <property type="entry name" value="Glycoside hydrolase/deacetylase"/>
    <property type="match status" value="1"/>
</dbReference>
<evidence type="ECO:0000313" key="14">
    <source>
        <dbReference type="Proteomes" id="UP000054477"/>
    </source>
</evidence>
<reference evidence="13 14" key="1">
    <citation type="submission" date="2014-04" db="EMBL/GenBank/DDBJ databases">
        <authorList>
            <consortium name="DOE Joint Genome Institute"/>
            <person name="Kuo A."/>
            <person name="Kohler A."/>
            <person name="Nagy L.G."/>
            <person name="Floudas D."/>
            <person name="Copeland A."/>
            <person name="Barry K.W."/>
            <person name="Cichocki N."/>
            <person name="Veneault-Fourrey C."/>
            <person name="LaButti K."/>
            <person name="Lindquist E.A."/>
            <person name="Lipzen A."/>
            <person name="Lundell T."/>
            <person name="Morin E."/>
            <person name="Murat C."/>
            <person name="Sun H."/>
            <person name="Tunlid A."/>
            <person name="Henrissat B."/>
            <person name="Grigoriev I.V."/>
            <person name="Hibbett D.S."/>
            <person name="Martin F."/>
            <person name="Nordberg H.P."/>
            <person name="Cantor M.N."/>
            <person name="Hua S.X."/>
        </authorList>
    </citation>
    <scope>NUCLEOTIDE SEQUENCE [LARGE SCALE GENOMIC DNA]</scope>
    <source>
        <strain evidence="13 14">LaAM-08-1</strain>
    </source>
</reference>
<dbReference type="Pfam" id="PF01522">
    <property type="entry name" value="Polysacc_deac_1"/>
    <property type="match status" value="1"/>
</dbReference>
<dbReference type="STRING" id="1095629.A0A0C9XHF4"/>
<dbReference type="GO" id="GO:0098552">
    <property type="term" value="C:side of membrane"/>
    <property type="evidence" value="ECO:0007669"/>
    <property type="project" value="UniProtKB-KW"/>
</dbReference>
<evidence type="ECO:0000256" key="7">
    <source>
        <dbReference type="ARBA" id="ARBA00022801"/>
    </source>
</evidence>
<accession>A0A0C9XHF4</accession>
<dbReference type="Proteomes" id="UP000054477">
    <property type="component" value="Unassembled WGS sequence"/>
</dbReference>
<dbReference type="GO" id="GO:0071555">
    <property type="term" value="P:cell wall organization"/>
    <property type="evidence" value="ECO:0007669"/>
    <property type="project" value="UniProtKB-KW"/>
</dbReference>
<dbReference type="GO" id="GO:0005975">
    <property type="term" value="P:carbohydrate metabolic process"/>
    <property type="evidence" value="ECO:0007669"/>
    <property type="project" value="InterPro"/>
</dbReference>
<protein>
    <submittedName>
        <fullName evidence="13">Carbohydrate esterase family 4 protein</fullName>
    </submittedName>
</protein>
<evidence type="ECO:0000256" key="8">
    <source>
        <dbReference type="ARBA" id="ARBA00023136"/>
    </source>
</evidence>
<sequence>MVNNVLYAYNHGMQVASHTWSHPYLTSLSQDQVVSQMSQIDLAIQRITGALPAFMRPPYGAFNDGVLEVAASRNQTVVVWDFDSGDSTGASPAQQMASYDSLVARRPNTILSLEHEVYETSAHEVIPYAIQKLKGAGYNLVTVAECLGMQPYQSVSAPMAQQAVSCTKYLISIPPSFTDFFNCMKPGNIPSTWHC</sequence>
<evidence type="ECO:0000259" key="12">
    <source>
        <dbReference type="PROSITE" id="PS51677"/>
    </source>
</evidence>
<keyword evidence="9" id="KW-0119">Carbohydrate metabolism</keyword>
<keyword evidence="5" id="KW-0479">Metal-binding</keyword>
<dbReference type="EMBL" id="KN838752">
    <property type="protein sequence ID" value="KIJ95542.1"/>
    <property type="molecule type" value="Genomic_DNA"/>
</dbReference>
<dbReference type="AlphaFoldDB" id="A0A0C9XHF4"/>
<feature type="domain" description="NodB homology" evidence="12">
    <location>
        <begin position="1"/>
        <end position="141"/>
    </location>
</feature>
<evidence type="ECO:0000256" key="5">
    <source>
        <dbReference type="ARBA" id="ARBA00022723"/>
    </source>
</evidence>
<keyword evidence="4" id="KW-0336">GPI-anchor</keyword>
<keyword evidence="4" id="KW-0325">Glycoprotein</keyword>
<keyword evidence="7" id="KW-0378">Hydrolase</keyword>
<keyword evidence="3" id="KW-1003">Cell membrane</keyword>
<keyword evidence="8" id="KW-0472">Membrane</keyword>
<dbReference type="OrthoDB" id="2125469at2759"/>
<comment type="cofactor">
    <cofactor evidence="1">
        <name>Co(2+)</name>
        <dbReference type="ChEBI" id="CHEBI:48828"/>
    </cofactor>
</comment>
<evidence type="ECO:0000256" key="1">
    <source>
        <dbReference type="ARBA" id="ARBA00001941"/>
    </source>
</evidence>
<dbReference type="InterPro" id="IPR011330">
    <property type="entry name" value="Glyco_hydro/deAcase_b/a-brl"/>
</dbReference>
<dbReference type="PROSITE" id="PS51677">
    <property type="entry name" value="NODB"/>
    <property type="match status" value="1"/>
</dbReference>
<evidence type="ECO:0000256" key="9">
    <source>
        <dbReference type="ARBA" id="ARBA00023277"/>
    </source>
</evidence>
<name>A0A0C9XHF4_9AGAR</name>
<organism evidence="13 14">
    <name type="scientific">Laccaria amethystina LaAM-08-1</name>
    <dbReference type="NCBI Taxonomy" id="1095629"/>
    <lineage>
        <taxon>Eukaryota</taxon>
        <taxon>Fungi</taxon>
        <taxon>Dikarya</taxon>
        <taxon>Basidiomycota</taxon>
        <taxon>Agaricomycotina</taxon>
        <taxon>Agaricomycetes</taxon>
        <taxon>Agaricomycetidae</taxon>
        <taxon>Agaricales</taxon>
        <taxon>Agaricineae</taxon>
        <taxon>Hydnangiaceae</taxon>
        <taxon>Laccaria</taxon>
    </lineage>
</organism>
<evidence type="ECO:0000256" key="4">
    <source>
        <dbReference type="ARBA" id="ARBA00022622"/>
    </source>
</evidence>
<evidence type="ECO:0000256" key="6">
    <source>
        <dbReference type="ARBA" id="ARBA00022729"/>
    </source>
</evidence>
<keyword evidence="14" id="KW-1185">Reference proteome</keyword>
<dbReference type="PANTHER" id="PTHR46471:SF2">
    <property type="entry name" value="CHITIN DEACETYLASE-RELATED"/>
    <property type="match status" value="1"/>
</dbReference>
<evidence type="ECO:0000256" key="10">
    <source>
        <dbReference type="ARBA" id="ARBA00023288"/>
    </source>
</evidence>
<evidence type="ECO:0000256" key="3">
    <source>
        <dbReference type="ARBA" id="ARBA00022475"/>
    </source>
</evidence>
<dbReference type="GO" id="GO:0016810">
    <property type="term" value="F:hydrolase activity, acting on carbon-nitrogen (but not peptide) bonds"/>
    <property type="evidence" value="ECO:0007669"/>
    <property type="project" value="InterPro"/>
</dbReference>
<keyword evidence="11" id="KW-0961">Cell wall biogenesis/degradation</keyword>
<dbReference type="GO" id="GO:0046872">
    <property type="term" value="F:metal ion binding"/>
    <property type="evidence" value="ECO:0007669"/>
    <property type="project" value="UniProtKB-KW"/>
</dbReference>
<keyword evidence="10" id="KW-0449">Lipoprotein</keyword>
<comment type="subcellular location">
    <subcellularLocation>
        <location evidence="2">Cell membrane</location>
        <topology evidence="2">Lipid-anchor</topology>
        <topology evidence="2">GPI-anchor</topology>
    </subcellularLocation>
</comment>